<reference evidence="1 2" key="1">
    <citation type="journal article" date="2021" name="Int. J. Syst. Evol. Microbiol.">
        <title>Reticulibacter mediterranei gen. nov., sp. nov., within the new family Reticulibacteraceae fam. nov., and Ktedonospora formicarum gen. nov., sp. nov., Ktedonobacter robiniae sp. nov., Dictyobacter formicarum sp. nov. and Dictyobacter arantiisoli sp. nov., belonging to the class Ktedonobacteria.</title>
        <authorList>
            <person name="Yabe S."/>
            <person name="Zheng Y."/>
            <person name="Wang C.M."/>
            <person name="Sakai Y."/>
            <person name="Abe K."/>
            <person name="Yokota A."/>
            <person name="Donadio S."/>
            <person name="Cavaletti L."/>
            <person name="Monciardini P."/>
        </authorList>
    </citation>
    <scope>NUCLEOTIDE SEQUENCE [LARGE SCALE GENOMIC DNA]</scope>
    <source>
        <strain evidence="1 2">SOSP1-30</strain>
    </source>
</reference>
<accession>A0ABQ3V8I0</accession>
<evidence type="ECO:0008006" key="3">
    <source>
        <dbReference type="Google" id="ProtNLM"/>
    </source>
</evidence>
<protein>
    <recommendedName>
        <fullName evidence="3">DUF4177 domain-containing protein</fullName>
    </recommendedName>
</protein>
<keyword evidence="2" id="KW-1185">Reference proteome</keyword>
<evidence type="ECO:0000313" key="1">
    <source>
        <dbReference type="EMBL" id="GHO61082.1"/>
    </source>
</evidence>
<dbReference type="Proteomes" id="UP000654345">
    <property type="component" value="Unassembled WGS sequence"/>
</dbReference>
<sequence length="92" mass="10391">MHMPRIGMGYLAGKMEKPESQSGSVFIPMVYEQAQAARWEYKILTVDPAEEALPDEVRLSELGAEGWVMAGLLDERSTGKGKKIHYYFLRQA</sequence>
<gene>
    <name evidence="1" type="ORF">KSB_95570</name>
</gene>
<evidence type="ECO:0000313" key="2">
    <source>
        <dbReference type="Proteomes" id="UP000654345"/>
    </source>
</evidence>
<comment type="caution">
    <text evidence="1">The sequence shown here is derived from an EMBL/GenBank/DDBJ whole genome shotgun (WGS) entry which is preliminary data.</text>
</comment>
<name>A0ABQ3V8I0_9CHLR</name>
<dbReference type="EMBL" id="BNJG01000009">
    <property type="protein sequence ID" value="GHO61082.1"/>
    <property type="molecule type" value="Genomic_DNA"/>
</dbReference>
<organism evidence="1 2">
    <name type="scientific">Ktedonobacter robiniae</name>
    <dbReference type="NCBI Taxonomy" id="2778365"/>
    <lineage>
        <taxon>Bacteria</taxon>
        <taxon>Bacillati</taxon>
        <taxon>Chloroflexota</taxon>
        <taxon>Ktedonobacteria</taxon>
        <taxon>Ktedonobacterales</taxon>
        <taxon>Ktedonobacteraceae</taxon>
        <taxon>Ktedonobacter</taxon>
    </lineage>
</organism>
<proteinExistence type="predicted"/>
<dbReference type="RefSeq" id="WP_201377077.1">
    <property type="nucleotide sequence ID" value="NZ_BNJG01000009.1"/>
</dbReference>